<proteinExistence type="predicted"/>
<dbReference type="RefSeq" id="WP_128467072.1">
    <property type="nucleotide sequence ID" value="NZ_CP035108.1"/>
</dbReference>
<evidence type="ECO:0000313" key="2">
    <source>
        <dbReference type="EMBL" id="QAR33786.1"/>
    </source>
</evidence>
<sequence>MKYISRYLLLIAAVISFSSLIPYLYSTVFGKRAERPAIFYSKVIEDIVYSLEDRSGSRKYYDGAGNEYSAKEYTRLIPFIQYRDLQKWGMYPDIVGGEYVSVEQAASNRDFVNIHSYWIDGEKVRIKLYPLFESDSDFTKVEMPSELFRINSRMEFINGVKNAVDEEKSVLFTEALRKEGFVFPPKMIAGNPTTKKPYDFGYFVQDGAGEMFHLMQVKGQPSVKKTGIKPEDGILYIAVKEDMVLPYYGFLLTTGGGVYHIMKEGYELKKLPVENYRPLEQTFRYIKDPLNMMVKISDEFGENVYVADKNYNLEKKAFYPYERRLRGVFRAVYDSVFPFEINTKNPDRYGSSLNIEFSEKLPAAFIFSAVLAVFYAALMIFSGRRNRTLPYDTALVLAGGIYAVFALVLLDGFGRNKI</sequence>
<feature type="transmembrane region" description="Helical" evidence="1">
    <location>
        <begin position="361"/>
        <end position="381"/>
    </location>
</feature>
<keyword evidence="1" id="KW-0472">Membrane</keyword>
<dbReference type="OrthoDB" id="5365245at2"/>
<name>A0A3R5UVM1_9BACT</name>
<protein>
    <submittedName>
        <fullName evidence="2">DUF4857 domain-containing protein</fullName>
    </submittedName>
</protein>
<dbReference type="Pfam" id="PF16149">
    <property type="entry name" value="DUF4857"/>
    <property type="match status" value="1"/>
</dbReference>
<gene>
    <name evidence="2" type="ORF">EP073_10330</name>
</gene>
<keyword evidence="1" id="KW-0812">Transmembrane</keyword>
<dbReference type="Proteomes" id="UP000287502">
    <property type="component" value="Chromosome"/>
</dbReference>
<accession>A0A3R5UVM1</accession>
<evidence type="ECO:0000313" key="3">
    <source>
        <dbReference type="Proteomes" id="UP000287502"/>
    </source>
</evidence>
<reference evidence="2 3" key="1">
    <citation type="submission" date="2019-01" db="EMBL/GenBank/DDBJ databases">
        <title>Geovibrio thiophilus DSM 11263, complete genome.</title>
        <authorList>
            <person name="Spring S."/>
            <person name="Bunk B."/>
            <person name="Sproer C."/>
        </authorList>
    </citation>
    <scope>NUCLEOTIDE SEQUENCE [LARGE SCALE GENOMIC DNA]</scope>
    <source>
        <strain evidence="2 3">DSM 11263</strain>
    </source>
</reference>
<evidence type="ECO:0000256" key="1">
    <source>
        <dbReference type="SAM" id="Phobius"/>
    </source>
</evidence>
<dbReference type="KEGG" id="gtl:EP073_10330"/>
<dbReference type="AlphaFoldDB" id="A0A3R5UVM1"/>
<feature type="transmembrane region" description="Helical" evidence="1">
    <location>
        <begin position="7"/>
        <end position="25"/>
    </location>
</feature>
<keyword evidence="1" id="KW-1133">Transmembrane helix</keyword>
<dbReference type="EMBL" id="CP035108">
    <property type="protein sequence ID" value="QAR33786.1"/>
    <property type="molecule type" value="Genomic_DNA"/>
</dbReference>
<organism evidence="2 3">
    <name type="scientific">Geovibrio thiophilus</name>
    <dbReference type="NCBI Taxonomy" id="139438"/>
    <lineage>
        <taxon>Bacteria</taxon>
        <taxon>Pseudomonadati</taxon>
        <taxon>Deferribacterota</taxon>
        <taxon>Deferribacteres</taxon>
        <taxon>Deferribacterales</taxon>
        <taxon>Geovibrionaceae</taxon>
        <taxon>Geovibrio</taxon>
    </lineage>
</organism>
<keyword evidence="3" id="KW-1185">Reference proteome</keyword>
<feature type="transmembrane region" description="Helical" evidence="1">
    <location>
        <begin position="393"/>
        <end position="410"/>
    </location>
</feature>
<dbReference type="InterPro" id="IPR032333">
    <property type="entry name" value="DUF4857"/>
</dbReference>